<evidence type="ECO:0000259" key="3">
    <source>
        <dbReference type="Pfam" id="PF07587"/>
    </source>
</evidence>
<evidence type="ECO:0000313" key="4">
    <source>
        <dbReference type="EMBL" id="XBH01404.1"/>
    </source>
</evidence>
<feature type="domain" description="DUF1553" evidence="3">
    <location>
        <begin position="511"/>
        <end position="776"/>
    </location>
</feature>
<accession>A0AAU7C8Q4</accession>
<reference evidence="4" key="1">
    <citation type="submission" date="2024-05" db="EMBL/GenBank/DDBJ databases">
        <title>Planctomycetes of the genus Singulisphaera possess chitinolytic capabilities.</title>
        <authorList>
            <person name="Ivanova A."/>
        </authorList>
    </citation>
    <scope>NUCLEOTIDE SEQUENCE</scope>
    <source>
        <strain evidence="4">Ch08T</strain>
    </source>
</reference>
<dbReference type="AlphaFoldDB" id="A0AAU7C8Q4"/>
<feature type="chain" id="PRO_5043806281" evidence="1">
    <location>
        <begin position="26"/>
        <end position="856"/>
    </location>
</feature>
<evidence type="ECO:0000256" key="1">
    <source>
        <dbReference type="SAM" id="SignalP"/>
    </source>
</evidence>
<feature type="domain" description="DUF1549" evidence="2">
    <location>
        <begin position="267"/>
        <end position="452"/>
    </location>
</feature>
<sequence length="856" mass="93714">MNGFSNRSAALLSFVLIAWAGPACCAAGLERVAIWEKIPATWDWQVPERDPDDSFEVASLGFVRLPAKYNTKGIETDRSAPFAVHAEATLKVEAGPHRLILRSRGAARLLVDGKVLAETKPIKPNGSGHENVPEVLPPEDVRWRYVGTGDQEAIVPWTSDGASHRVELWAVIGHKKLRPETGELSVSVVGPGGVPVLVGGAGHVELTDAGWSVYADSERVRLAQFDTDRRRVAARTEDPFWNDRHAVARREAERLAKPVPAGVGNLVDRFVQAERGGDPRQPSPPLAADAAFFRRLALDTIGVVPAASEVEAFLADTRPDKRARAIDDRLADPRWADGWMGYWQDVLAENPGILKPTLNNTGPFRRYLHGAFLDNTAFDRFATELIRMEGSALGGGPAGFAIASENDAPMAAKAHVLAKAFLAADMKCARCHDAPFHPYEQSDLFGIAAMLAGKSLAIPATSTVQAQEGGRPPTVSVTLRAGDKVPPRWNLPEVGEETLPDGFIPKKASSRERLAALITSPWNSRFAPVIANRLWKRYLGVGLVEPVDDWDNSPSARSPELLEALGRELMVHDYDLKHLARLILNSRVYQEAVQPAGIATDTDSNVTKADPLPLVQTRRKMSAEQLVDSMFAVVGKSFGAEELNLDPDGRRPPTEFLNLGMPRRAWEFTSTSNERDRPALSLPVVQSLVDVLQTFGWRPSRQDPITDRDEAITPLQPALLANGIAANRVVGLSDDSAITELCLKDQTPEALIRAVTLRVLSRPPTGPETERLVAYLGATYNGRIVPGAKPNPLHLFTRRVSWSNHLSPEATTIQLEREKAARAGDPPTNRLTVEFRERMEDVVWALINSPEFVFLP</sequence>
<organism evidence="4">
    <name type="scientific">Singulisphaera sp. Ch08</name>
    <dbReference type="NCBI Taxonomy" id="3120278"/>
    <lineage>
        <taxon>Bacteria</taxon>
        <taxon>Pseudomonadati</taxon>
        <taxon>Planctomycetota</taxon>
        <taxon>Planctomycetia</taxon>
        <taxon>Isosphaerales</taxon>
        <taxon>Isosphaeraceae</taxon>
        <taxon>Singulisphaera</taxon>
    </lineage>
</organism>
<dbReference type="Pfam" id="PF07583">
    <property type="entry name" value="PSCyt2"/>
    <property type="match status" value="1"/>
</dbReference>
<keyword evidence="1" id="KW-0732">Signal</keyword>
<dbReference type="PANTHER" id="PTHR35889">
    <property type="entry name" value="CYCLOINULO-OLIGOSACCHARIDE FRUCTANOTRANSFERASE-RELATED"/>
    <property type="match status" value="1"/>
</dbReference>
<dbReference type="PANTHER" id="PTHR35889:SF3">
    <property type="entry name" value="F-BOX DOMAIN-CONTAINING PROTEIN"/>
    <property type="match status" value="1"/>
</dbReference>
<dbReference type="Pfam" id="PF07587">
    <property type="entry name" value="PSD1"/>
    <property type="match status" value="1"/>
</dbReference>
<evidence type="ECO:0000259" key="2">
    <source>
        <dbReference type="Pfam" id="PF07583"/>
    </source>
</evidence>
<dbReference type="InterPro" id="IPR022655">
    <property type="entry name" value="DUF1553"/>
</dbReference>
<protein>
    <submittedName>
        <fullName evidence="4">DUF1553 domain-containing protein</fullName>
    </submittedName>
</protein>
<proteinExistence type="predicted"/>
<name>A0AAU7C8Q4_9BACT</name>
<dbReference type="RefSeq" id="WP_406694107.1">
    <property type="nucleotide sequence ID" value="NZ_CP155447.1"/>
</dbReference>
<feature type="signal peptide" evidence="1">
    <location>
        <begin position="1"/>
        <end position="25"/>
    </location>
</feature>
<gene>
    <name evidence="4" type="ORF">V5E97_23970</name>
</gene>
<dbReference type="InterPro" id="IPR011444">
    <property type="entry name" value="DUF1549"/>
</dbReference>
<dbReference type="EMBL" id="CP155447">
    <property type="protein sequence ID" value="XBH01404.1"/>
    <property type="molecule type" value="Genomic_DNA"/>
</dbReference>